<accession>A0ABT3DDA5</accession>
<proteinExistence type="predicted"/>
<dbReference type="Proteomes" id="UP001526147">
    <property type="component" value="Unassembled WGS sequence"/>
</dbReference>
<dbReference type="RefSeq" id="WP_264141495.1">
    <property type="nucleotide sequence ID" value="NZ_JAOYEY010000020.1"/>
</dbReference>
<dbReference type="Gene3D" id="3.40.50.1860">
    <property type="match status" value="2"/>
</dbReference>
<organism evidence="1 2">
    <name type="scientific">Metabacillus halosaccharovorans</name>
    <dbReference type="NCBI Taxonomy" id="930124"/>
    <lineage>
        <taxon>Bacteria</taxon>
        <taxon>Bacillati</taxon>
        <taxon>Bacillota</taxon>
        <taxon>Bacilli</taxon>
        <taxon>Bacillales</taxon>
        <taxon>Bacillaceae</taxon>
        <taxon>Metabacillus</taxon>
    </lineage>
</organism>
<name>A0ABT3DDA5_9BACI</name>
<protein>
    <submittedName>
        <fullName evidence="1">Aspartate/glutamate racemase family protein</fullName>
    </submittedName>
</protein>
<dbReference type="InterPro" id="IPR015942">
    <property type="entry name" value="Asp/Glu/hydantoin_racemase"/>
</dbReference>
<evidence type="ECO:0000313" key="1">
    <source>
        <dbReference type="EMBL" id="MCV9884541.1"/>
    </source>
</evidence>
<keyword evidence="2" id="KW-1185">Reference proteome</keyword>
<gene>
    <name evidence="1" type="ORF">OIH86_02630</name>
</gene>
<dbReference type="InterPro" id="IPR001920">
    <property type="entry name" value="Asp/Glu_race"/>
</dbReference>
<reference evidence="1 2" key="1">
    <citation type="submission" date="2022-10" db="EMBL/GenBank/DDBJ databases">
        <title>Draft genome assembly of moderately radiation resistant bacterium Metabacillus halosaccharovorans.</title>
        <authorList>
            <person name="Pal S."/>
            <person name="Gopinathan A."/>
        </authorList>
    </citation>
    <scope>NUCLEOTIDE SEQUENCE [LARGE SCALE GENOMIC DNA]</scope>
    <source>
        <strain evidence="1 2">VITHBRA001</strain>
    </source>
</reference>
<comment type="caution">
    <text evidence="1">The sequence shown here is derived from an EMBL/GenBank/DDBJ whole genome shotgun (WGS) entry which is preliminary data.</text>
</comment>
<dbReference type="EMBL" id="JAOYEY010000020">
    <property type="protein sequence ID" value="MCV9884541.1"/>
    <property type="molecule type" value="Genomic_DNA"/>
</dbReference>
<sequence>MKNKIAVVHTTPVTIEPLKALINETVPSCEIVNFVDDSILPELNGNGGDVRKVEGRLIHYYQFAEQVGARVILNACSSVGEVVATGQKQVDIPIVRIDEAMAEKAIQKGRKIGVVATLATTLGPTVTLLKDKSVELNREIELTSNLAEEAYRRLLSGDKEGHDQVLVDVLTKVAEKADVVVLAQASMARVVSTLPKEIQHKFLSSPKLGVERVKEALEGMSK</sequence>
<dbReference type="Pfam" id="PF01177">
    <property type="entry name" value="Asp_Glu_race"/>
    <property type="match status" value="1"/>
</dbReference>
<evidence type="ECO:0000313" key="2">
    <source>
        <dbReference type="Proteomes" id="UP001526147"/>
    </source>
</evidence>